<dbReference type="Proteomes" id="UP000634136">
    <property type="component" value="Unassembled WGS sequence"/>
</dbReference>
<proteinExistence type="predicted"/>
<protein>
    <submittedName>
        <fullName evidence="2">Uncharacterized protein</fullName>
    </submittedName>
</protein>
<evidence type="ECO:0000313" key="3">
    <source>
        <dbReference type="Proteomes" id="UP000634136"/>
    </source>
</evidence>
<sequence length="114" mass="12340">MFYLVVVILVAKLSEESLRGLIDICPIVILQGVTDRTLVYDPGSEDFAAVNGVQGSLPPQVEDGVTSLLERVMNVRSKALSHQGVATILSLFLENPFLFSYGVANYPLSLSLLS</sequence>
<evidence type="ECO:0000313" key="2">
    <source>
        <dbReference type="EMBL" id="KAF7808474.1"/>
    </source>
</evidence>
<feature type="signal peptide" evidence="1">
    <location>
        <begin position="1"/>
        <end position="15"/>
    </location>
</feature>
<comment type="caution">
    <text evidence="2">The sequence shown here is derived from an EMBL/GenBank/DDBJ whole genome shotgun (WGS) entry which is preliminary data.</text>
</comment>
<name>A0A834W910_9FABA</name>
<organism evidence="2 3">
    <name type="scientific">Senna tora</name>
    <dbReference type="NCBI Taxonomy" id="362788"/>
    <lineage>
        <taxon>Eukaryota</taxon>
        <taxon>Viridiplantae</taxon>
        <taxon>Streptophyta</taxon>
        <taxon>Embryophyta</taxon>
        <taxon>Tracheophyta</taxon>
        <taxon>Spermatophyta</taxon>
        <taxon>Magnoliopsida</taxon>
        <taxon>eudicotyledons</taxon>
        <taxon>Gunneridae</taxon>
        <taxon>Pentapetalae</taxon>
        <taxon>rosids</taxon>
        <taxon>fabids</taxon>
        <taxon>Fabales</taxon>
        <taxon>Fabaceae</taxon>
        <taxon>Caesalpinioideae</taxon>
        <taxon>Cassia clade</taxon>
        <taxon>Senna</taxon>
    </lineage>
</organism>
<keyword evidence="1" id="KW-0732">Signal</keyword>
<accession>A0A834W910</accession>
<gene>
    <name evidence="2" type="ORF">G2W53_035217</name>
</gene>
<keyword evidence="3" id="KW-1185">Reference proteome</keyword>
<dbReference type="EMBL" id="JAAIUW010000011">
    <property type="protein sequence ID" value="KAF7808474.1"/>
    <property type="molecule type" value="Genomic_DNA"/>
</dbReference>
<dbReference type="AlphaFoldDB" id="A0A834W910"/>
<reference evidence="2" key="1">
    <citation type="submission" date="2020-09" db="EMBL/GenBank/DDBJ databases">
        <title>Genome-Enabled Discovery of Anthraquinone Biosynthesis in Senna tora.</title>
        <authorList>
            <person name="Kang S.-H."/>
            <person name="Pandey R.P."/>
            <person name="Lee C.-M."/>
            <person name="Sim J.-S."/>
            <person name="Jeong J.-T."/>
            <person name="Choi B.-S."/>
            <person name="Jung M."/>
            <person name="Ginzburg D."/>
            <person name="Zhao K."/>
            <person name="Won S.Y."/>
            <person name="Oh T.-J."/>
            <person name="Yu Y."/>
            <person name="Kim N.-H."/>
            <person name="Lee O.R."/>
            <person name="Lee T.-H."/>
            <person name="Bashyal P."/>
            <person name="Kim T.-S."/>
            <person name="Lee W.-H."/>
            <person name="Kawkins C."/>
            <person name="Kim C.-K."/>
            <person name="Kim J.S."/>
            <person name="Ahn B.O."/>
            <person name="Rhee S.Y."/>
            <person name="Sohng J.K."/>
        </authorList>
    </citation>
    <scope>NUCLEOTIDE SEQUENCE</scope>
    <source>
        <tissue evidence="2">Leaf</tissue>
    </source>
</reference>
<evidence type="ECO:0000256" key="1">
    <source>
        <dbReference type="SAM" id="SignalP"/>
    </source>
</evidence>
<feature type="chain" id="PRO_5032409002" evidence="1">
    <location>
        <begin position="16"/>
        <end position="114"/>
    </location>
</feature>